<dbReference type="AlphaFoldDB" id="A0A918IFZ9"/>
<feature type="region of interest" description="Disordered" evidence="1">
    <location>
        <begin position="1"/>
        <end position="42"/>
    </location>
</feature>
<reference evidence="2" key="2">
    <citation type="submission" date="2020-09" db="EMBL/GenBank/DDBJ databases">
        <authorList>
            <person name="Sun Q."/>
            <person name="Ohkuma M."/>
        </authorList>
    </citation>
    <scope>NUCLEOTIDE SEQUENCE</scope>
    <source>
        <strain evidence="2">JCM 4369</strain>
    </source>
</reference>
<reference evidence="2" key="1">
    <citation type="journal article" date="2014" name="Int. J. Syst. Evol. Microbiol.">
        <title>Complete genome sequence of Corynebacterium casei LMG S-19264T (=DSM 44701T), isolated from a smear-ripened cheese.</title>
        <authorList>
            <consortium name="US DOE Joint Genome Institute (JGI-PGF)"/>
            <person name="Walter F."/>
            <person name="Albersmeier A."/>
            <person name="Kalinowski J."/>
            <person name="Ruckert C."/>
        </authorList>
    </citation>
    <scope>NUCLEOTIDE SEQUENCE</scope>
    <source>
        <strain evidence="2">JCM 4369</strain>
    </source>
</reference>
<gene>
    <name evidence="2" type="ORF">GCM10010260_59380</name>
</gene>
<comment type="caution">
    <text evidence="2">The sequence shown here is derived from an EMBL/GenBank/DDBJ whole genome shotgun (WGS) entry which is preliminary data.</text>
</comment>
<name>A0A918IFZ9_9ACTN</name>
<sequence length="101" mass="11542">MRSQQWTAPRDDFDIQGRGPLRRPSRESRSPGRAPLRAPWPSAMAIRATPVKGALARRGDSRLPSKSLTRRLNLDRKTVRRFRDTGLDQLLRRGTRPCPTL</sequence>
<proteinExistence type="predicted"/>
<keyword evidence="3" id="KW-1185">Reference proteome</keyword>
<protein>
    <submittedName>
        <fullName evidence="2">Uncharacterized protein</fullName>
    </submittedName>
</protein>
<accession>A0A918IFZ9</accession>
<organism evidence="2 3">
    <name type="scientific">Streptomyces filipinensis</name>
    <dbReference type="NCBI Taxonomy" id="66887"/>
    <lineage>
        <taxon>Bacteria</taxon>
        <taxon>Bacillati</taxon>
        <taxon>Actinomycetota</taxon>
        <taxon>Actinomycetes</taxon>
        <taxon>Kitasatosporales</taxon>
        <taxon>Streptomycetaceae</taxon>
        <taxon>Streptomyces</taxon>
    </lineage>
</organism>
<dbReference type="EMBL" id="BMTD01000015">
    <property type="protein sequence ID" value="GGV12701.1"/>
    <property type="molecule type" value="Genomic_DNA"/>
</dbReference>
<evidence type="ECO:0000256" key="1">
    <source>
        <dbReference type="SAM" id="MobiDB-lite"/>
    </source>
</evidence>
<evidence type="ECO:0000313" key="3">
    <source>
        <dbReference type="Proteomes" id="UP000618795"/>
    </source>
</evidence>
<dbReference type="Proteomes" id="UP000618795">
    <property type="component" value="Unassembled WGS sequence"/>
</dbReference>
<evidence type="ECO:0000313" key="2">
    <source>
        <dbReference type="EMBL" id="GGV12701.1"/>
    </source>
</evidence>